<evidence type="ECO:0000256" key="1">
    <source>
        <dbReference type="ARBA" id="ARBA00010088"/>
    </source>
</evidence>
<dbReference type="Gene3D" id="3.40.50.1820">
    <property type="entry name" value="alpha/beta hydrolase"/>
    <property type="match status" value="1"/>
</dbReference>
<feature type="domain" description="Peptidase S33 tripeptidyl aminopeptidase-like C-terminal" evidence="5">
    <location>
        <begin position="441"/>
        <end position="532"/>
    </location>
</feature>
<evidence type="ECO:0000313" key="7">
    <source>
        <dbReference type="Proteomes" id="UP000054279"/>
    </source>
</evidence>
<keyword evidence="2" id="KW-0378">Hydrolase</keyword>
<dbReference type="HOGENOM" id="CLU_013364_5_1_1"/>
<comment type="similarity">
    <text evidence="1">Belongs to the peptidase S33 family.</text>
</comment>
<dbReference type="PANTHER" id="PTHR43248">
    <property type="entry name" value="2-SUCCINYL-6-HYDROXY-2,4-CYCLOHEXADIENE-1-CARBOXYLATE SYNTHASE"/>
    <property type="match status" value="1"/>
</dbReference>
<dbReference type="Pfam" id="PF08386">
    <property type="entry name" value="Abhydrolase_4"/>
    <property type="match status" value="1"/>
</dbReference>
<dbReference type="Pfam" id="PF00561">
    <property type="entry name" value="Abhydrolase_1"/>
    <property type="match status" value="1"/>
</dbReference>
<dbReference type="InterPro" id="IPR000073">
    <property type="entry name" value="AB_hydrolase_1"/>
</dbReference>
<dbReference type="InterPro" id="IPR013595">
    <property type="entry name" value="Pept_S33_TAP-like_C"/>
</dbReference>
<accession>A0A0C9V1L0</accession>
<sequence>MAGSLAILSLMVWLSSCLPPSQASKLPNTCFGPIDWDNCPDSPLLQCATYKVPLDYARPGIGNATLGLARLPASKSPRLGTIFLNPGGPGGSGVADIKAIASAVTVLTNGQYDVVGWDPRGFNQTVPNLTCGFESVQERQDFFNGTVINDGIEVRGNFTGKNDLESFFSTLTQTDAILERFGQKCAEGNPFLKYLGTTAVARDIVSMSDCLDGPDKPVNYYGISYGSVIGTYLVNMFPKRVGRVIIDGIVDAIGWATEPSFKLIPSVFGDAEATLAGFTNLCVQAGPSNCSFATKGSTGASLLREITDLIDIAYDKHKAGRTNITSFEIRSDVYNGLTLPTTWDASLVPQLVSIRNNLLRSTSTTLSTKRFRSRNVLFQQTSTPVDPVLPAFLGGSVIPCLDSIDQPNVTTKDVYDEVVHTSQTVSPLFGEAILGILFFSNCHRFPVRAVERFTGPFNSTLANPILIIGNKADPRTPISNARKIAAALGPFARLLEQDGFGHTSLAENSDCTLGMIRRYLLTGELPEIGEVCAVNQALFPPNGTTLAPPS</sequence>
<feature type="chain" id="PRO_5002214690" evidence="3">
    <location>
        <begin position="24"/>
        <end position="550"/>
    </location>
</feature>
<evidence type="ECO:0000313" key="6">
    <source>
        <dbReference type="EMBL" id="KIJ31436.1"/>
    </source>
</evidence>
<dbReference type="Proteomes" id="UP000054279">
    <property type="component" value="Unassembled WGS sequence"/>
</dbReference>
<dbReference type="AlphaFoldDB" id="A0A0C9V1L0"/>
<protein>
    <submittedName>
        <fullName evidence="6">Uncharacterized protein</fullName>
    </submittedName>
</protein>
<dbReference type="InterPro" id="IPR051601">
    <property type="entry name" value="Serine_prot/Carboxylest_S33"/>
</dbReference>
<reference evidence="6 7" key="1">
    <citation type="submission" date="2014-06" db="EMBL/GenBank/DDBJ databases">
        <title>Evolutionary Origins and Diversification of the Mycorrhizal Mutualists.</title>
        <authorList>
            <consortium name="DOE Joint Genome Institute"/>
            <consortium name="Mycorrhizal Genomics Consortium"/>
            <person name="Kohler A."/>
            <person name="Kuo A."/>
            <person name="Nagy L.G."/>
            <person name="Floudas D."/>
            <person name="Copeland A."/>
            <person name="Barry K.W."/>
            <person name="Cichocki N."/>
            <person name="Veneault-Fourrey C."/>
            <person name="LaButti K."/>
            <person name="Lindquist E.A."/>
            <person name="Lipzen A."/>
            <person name="Lundell T."/>
            <person name="Morin E."/>
            <person name="Murat C."/>
            <person name="Riley R."/>
            <person name="Ohm R."/>
            <person name="Sun H."/>
            <person name="Tunlid A."/>
            <person name="Henrissat B."/>
            <person name="Grigoriev I.V."/>
            <person name="Hibbett D.S."/>
            <person name="Martin F."/>
        </authorList>
    </citation>
    <scope>NUCLEOTIDE SEQUENCE [LARGE SCALE GENOMIC DNA]</scope>
    <source>
        <strain evidence="6 7">SS14</strain>
    </source>
</reference>
<name>A0A0C9V1L0_SPHS4</name>
<dbReference type="GO" id="GO:0016787">
    <property type="term" value="F:hydrolase activity"/>
    <property type="evidence" value="ECO:0007669"/>
    <property type="project" value="UniProtKB-KW"/>
</dbReference>
<dbReference type="SUPFAM" id="SSF53474">
    <property type="entry name" value="alpha/beta-Hydrolases"/>
    <property type="match status" value="1"/>
</dbReference>
<dbReference type="OrthoDB" id="425534at2759"/>
<evidence type="ECO:0000259" key="4">
    <source>
        <dbReference type="Pfam" id="PF00561"/>
    </source>
</evidence>
<keyword evidence="7" id="KW-1185">Reference proteome</keyword>
<dbReference type="PANTHER" id="PTHR43248:SF25">
    <property type="entry name" value="AB HYDROLASE-1 DOMAIN-CONTAINING PROTEIN-RELATED"/>
    <property type="match status" value="1"/>
</dbReference>
<keyword evidence="3" id="KW-0732">Signal</keyword>
<gene>
    <name evidence="6" type="ORF">M422DRAFT_36207</name>
</gene>
<proteinExistence type="inferred from homology"/>
<evidence type="ECO:0000256" key="2">
    <source>
        <dbReference type="ARBA" id="ARBA00022801"/>
    </source>
</evidence>
<organism evidence="6 7">
    <name type="scientific">Sphaerobolus stellatus (strain SS14)</name>
    <dbReference type="NCBI Taxonomy" id="990650"/>
    <lineage>
        <taxon>Eukaryota</taxon>
        <taxon>Fungi</taxon>
        <taxon>Dikarya</taxon>
        <taxon>Basidiomycota</taxon>
        <taxon>Agaricomycotina</taxon>
        <taxon>Agaricomycetes</taxon>
        <taxon>Phallomycetidae</taxon>
        <taxon>Geastrales</taxon>
        <taxon>Sphaerobolaceae</taxon>
        <taxon>Sphaerobolus</taxon>
    </lineage>
</organism>
<evidence type="ECO:0000259" key="5">
    <source>
        <dbReference type="Pfam" id="PF08386"/>
    </source>
</evidence>
<feature type="domain" description="AB hydrolase-1" evidence="4">
    <location>
        <begin position="81"/>
        <end position="261"/>
    </location>
</feature>
<dbReference type="EMBL" id="KN837242">
    <property type="protein sequence ID" value="KIJ31436.1"/>
    <property type="molecule type" value="Genomic_DNA"/>
</dbReference>
<dbReference type="InterPro" id="IPR029058">
    <property type="entry name" value="AB_hydrolase_fold"/>
</dbReference>
<feature type="signal peptide" evidence="3">
    <location>
        <begin position="1"/>
        <end position="23"/>
    </location>
</feature>
<evidence type="ECO:0000256" key="3">
    <source>
        <dbReference type="SAM" id="SignalP"/>
    </source>
</evidence>